<accession>A0A917GXQ7</accession>
<dbReference type="InterPro" id="IPR010559">
    <property type="entry name" value="Sig_transdc_His_kin_internal"/>
</dbReference>
<dbReference type="SUPFAM" id="SSF158472">
    <property type="entry name" value="HAMP domain-like"/>
    <property type="match status" value="1"/>
</dbReference>
<keyword evidence="7" id="KW-0812">Transmembrane</keyword>
<dbReference type="RefSeq" id="WP_188888100.1">
    <property type="nucleotide sequence ID" value="NZ_BMHY01000002.1"/>
</dbReference>
<dbReference type="InterPro" id="IPR036890">
    <property type="entry name" value="HATPase_C_sf"/>
</dbReference>
<dbReference type="InterPro" id="IPR003594">
    <property type="entry name" value="HATPase_dom"/>
</dbReference>
<dbReference type="Gene3D" id="3.30.565.10">
    <property type="entry name" value="Histidine kinase-like ATPase, C-terminal domain"/>
    <property type="match status" value="1"/>
</dbReference>
<proteinExistence type="predicted"/>
<evidence type="ECO:0000256" key="1">
    <source>
        <dbReference type="ARBA" id="ARBA00004651"/>
    </source>
</evidence>
<keyword evidence="6 7" id="KW-0472">Membrane</keyword>
<dbReference type="SMART" id="SM00304">
    <property type="entry name" value="HAMP"/>
    <property type="match status" value="1"/>
</dbReference>
<organism evidence="9 10">
    <name type="scientific">Paenibacillus radicis</name>
    <name type="common">ex Gao et al. 2016</name>
    <dbReference type="NCBI Taxonomy" id="1737354"/>
    <lineage>
        <taxon>Bacteria</taxon>
        <taxon>Bacillati</taxon>
        <taxon>Bacillota</taxon>
        <taxon>Bacilli</taxon>
        <taxon>Bacillales</taxon>
        <taxon>Paenibacillaceae</taxon>
        <taxon>Paenibacillus</taxon>
    </lineage>
</organism>
<dbReference type="GO" id="GO:0005886">
    <property type="term" value="C:plasma membrane"/>
    <property type="evidence" value="ECO:0007669"/>
    <property type="project" value="UniProtKB-SubCell"/>
</dbReference>
<feature type="transmembrane region" description="Helical" evidence="7">
    <location>
        <begin position="284"/>
        <end position="304"/>
    </location>
</feature>
<evidence type="ECO:0000256" key="3">
    <source>
        <dbReference type="ARBA" id="ARBA00022553"/>
    </source>
</evidence>
<dbReference type="InterPro" id="IPR050640">
    <property type="entry name" value="Bact_2-comp_sensor_kinase"/>
</dbReference>
<evidence type="ECO:0000256" key="2">
    <source>
        <dbReference type="ARBA" id="ARBA00022475"/>
    </source>
</evidence>
<dbReference type="PANTHER" id="PTHR34220:SF7">
    <property type="entry name" value="SENSOR HISTIDINE KINASE YPDA"/>
    <property type="match status" value="1"/>
</dbReference>
<dbReference type="GO" id="GO:0000155">
    <property type="term" value="F:phosphorelay sensor kinase activity"/>
    <property type="evidence" value="ECO:0007669"/>
    <property type="project" value="InterPro"/>
</dbReference>
<keyword evidence="3" id="KW-0597">Phosphoprotein</keyword>
<dbReference type="PANTHER" id="PTHR34220">
    <property type="entry name" value="SENSOR HISTIDINE KINASE YPDA"/>
    <property type="match status" value="1"/>
</dbReference>
<evidence type="ECO:0000256" key="4">
    <source>
        <dbReference type="ARBA" id="ARBA00022679"/>
    </source>
</evidence>
<gene>
    <name evidence="9" type="ORF">GCM10010918_12570</name>
</gene>
<dbReference type="AlphaFoldDB" id="A0A917GXQ7"/>
<evidence type="ECO:0000313" key="9">
    <source>
        <dbReference type="EMBL" id="GGG60737.1"/>
    </source>
</evidence>
<keyword evidence="5 9" id="KW-0418">Kinase</keyword>
<dbReference type="Pfam" id="PF02518">
    <property type="entry name" value="HATPase_c"/>
    <property type="match status" value="1"/>
</dbReference>
<dbReference type="SUPFAM" id="SSF55874">
    <property type="entry name" value="ATPase domain of HSP90 chaperone/DNA topoisomerase II/histidine kinase"/>
    <property type="match status" value="1"/>
</dbReference>
<evidence type="ECO:0000256" key="7">
    <source>
        <dbReference type="SAM" id="Phobius"/>
    </source>
</evidence>
<protein>
    <submittedName>
        <fullName evidence="9">Sensor histidine kinase</fullName>
    </submittedName>
</protein>
<feature type="transmembrane region" description="Helical" evidence="7">
    <location>
        <begin position="12"/>
        <end position="32"/>
    </location>
</feature>
<sequence length="583" mass="66537">MNNIRLRNKLLLFYFLAVFIPVLFTNLFFYSVTTHSVRKQKEQDISLELDRIQNAFRAKIDAAVGVSSIVYADGWMNESLEREYPDWVEYLDAYDAYIRPTLNRYAPLDRSIQDLTIYTDNPTLLGAGGISPLTADVKQSAWYDAVMSAASSDAPLFVHTRSGSTGSGDGAYSLIRKLNMQASNRYAKILKIDFHPDTFKQVMDNRALQGDLYLVNQEGVIEFTTASSNDWRQQPIPFASVDKPEGALVFTKTFPTVDYLRGWSIIGIMPEHQILAEIQKSQMAVVYLALVNLLLPTLIIIWIAKSLHDRLLRILKQMKQVKNQRFEPIDHVESTDEIGQLTVEFNRMTGQIKRLIDDVYLADIQAKDLELQRRRAQLHALQSQINPHFLFNALEALRMRSLMKREEETARIISSMAKIFRKSLAWGNDWVTVRQETDLIGSFLEIQQYRFGKKLVYSIEVSEAAALCRIPKMIFVPFVENASIHGIEAIHEQGVIQLEVSAEGEELVFLLRDNGIGMEEDKLRYVLSERSLEEDSEEHVGIRNVIARLQLFYGDAARLDIESTPGAGTTVKMRLPQQLNFSK</sequence>
<keyword evidence="7" id="KW-1133">Transmembrane helix</keyword>
<comment type="subcellular location">
    <subcellularLocation>
        <location evidence="1">Cell membrane</location>
        <topology evidence="1">Multi-pass membrane protein</topology>
    </subcellularLocation>
</comment>
<dbReference type="CDD" id="cd06225">
    <property type="entry name" value="HAMP"/>
    <property type="match status" value="1"/>
</dbReference>
<name>A0A917GXQ7_9BACL</name>
<dbReference type="PROSITE" id="PS50885">
    <property type="entry name" value="HAMP"/>
    <property type="match status" value="1"/>
</dbReference>
<dbReference type="Pfam" id="PF06580">
    <property type="entry name" value="His_kinase"/>
    <property type="match status" value="1"/>
</dbReference>
<dbReference type="Proteomes" id="UP000600247">
    <property type="component" value="Unassembled WGS sequence"/>
</dbReference>
<keyword evidence="10" id="KW-1185">Reference proteome</keyword>
<evidence type="ECO:0000256" key="6">
    <source>
        <dbReference type="ARBA" id="ARBA00023136"/>
    </source>
</evidence>
<feature type="domain" description="HAMP" evidence="8">
    <location>
        <begin position="305"/>
        <end position="357"/>
    </location>
</feature>
<evidence type="ECO:0000313" key="10">
    <source>
        <dbReference type="Proteomes" id="UP000600247"/>
    </source>
</evidence>
<dbReference type="Gene3D" id="6.10.340.10">
    <property type="match status" value="1"/>
</dbReference>
<keyword evidence="4" id="KW-0808">Transferase</keyword>
<dbReference type="InterPro" id="IPR003660">
    <property type="entry name" value="HAMP_dom"/>
</dbReference>
<evidence type="ECO:0000256" key="5">
    <source>
        <dbReference type="ARBA" id="ARBA00022777"/>
    </source>
</evidence>
<comment type="caution">
    <text evidence="9">The sequence shown here is derived from an EMBL/GenBank/DDBJ whole genome shotgun (WGS) entry which is preliminary data.</text>
</comment>
<dbReference type="EMBL" id="BMHY01000002">
    <property type="protein sequence ID" value="GGG60737.1"/>
    <property type="molecule type" value="Genomic_DNA"/>
</dbReference>
<keyword evidence="2" id="KW-1003">Cell membrane</keyword>
<dbReference type="Pfam" id="PF00672">
    <property type="entry name" value="HAMP"/>
    <property type="match status" value="1"/>
</dbReference>
<reference evidence="9 10" key="1">
    <citation type="journal article" date="2014" name="Int. J. Syst. Evol. Microbiol.">
        <title>Complete genome sequence of Corynebacterium casei LMG S-19264T (=DSM 44701T), isolated from a smear-ripened cheese.</title>
        <authorList>
            <consortium name="US DOE Joint Genome Institute (JGI-PGF)"/>
            <person name="Walter F."/>
            <person name="Albersmeier A."/>
            <person name="Kalinowski J."/>
            <person name="Ruckert C."/>
        </authorList>
    </citation>
    <scope>NUCLEOTIDE SEQUENCE [LARGE SCALE GENOMIC DNA]</scope>
    <source>
        <strain evidence="9 10">CGMCC 1.15286</strain>
    </source>
</reference>
<evidence type="ECO:0000259" key="8">
    <source>
        <dbReference type="PROSITE" id="PS50885"/>
    </source>
</evidence>